<evidence type="ECO:0000313" key="2">
    <source>
        <dbReference type="EMBL" id="MFC4101929.1"/>
    </source>
</evidence>
<feature type="compositionally biased region" description="Basic and acidic residues" evidence="1">
    <location>
        <begin position="1279"/>
        <end position="1291"/>
    </location>
</feature>
<feature type="compositionally biased region" description="Basic and acidic residues" evidence="1">
    <location>
        <begin position="581"/>
        <end position="599"/>
    </location>
</feature>
<feature type="region of interest" description="Disordered" evidence="1">
    <location>
        <begin position="247"/>
        <end position="291"/>
    </location>
</feature>
<feature type="region of interest" description="Disordered" evidence="1">
    <location>
        <begin position="729"/>
        <end position="787"/>
    </location>
</feature>
<feature type="compositionally biased region" description="Basic and acidic residues" evidence="1">
    <location>
        <begin position="772"/>
        <end position="782"/>
    </location>
</feature>
<dbReference type="Proteomes" id="UP001595715">
    <property type="component" value="Unassembled WGS sequence"/>
</dbReference>
<feature type="compositionally biased region" description="Polar residues" evidence="1">
    <location>
        <begin position="650"/>
        <end position="667"/>
    </location>
</feature>
<feature type="compositionally biased region" description="Basic and acidic residues" evidence="1">
    <location>
        <begin position="492"/>
        <end position="520"/>
    </location>
</feature>
<feature type="compositionally biased region" description="Polar residues" evidence="1">
    <location>
        <begin position="609"/>
        <end position="622"/>
    </location>
</feature>
<feature type="compositionally biased region" description="Polar residues" evidence="1">
    <location>
        <begin position="143"/>
        <end position="170"/>
    </location>
</feature>
<comment type="caution">
    <text evidence="2">The sequence shown here is derived from an EMBL/GenBank/DDBJ whole genome shotgun (WGS) entry which is preliminary data.</text>
</comment>
<feature type="region of interest" description="Disordered" evidence="1">
    <location>
        <begin position="121"/>
        <end position="212"/>
    </location>
</feature>
<feature type="region of interest" description="Disordered" evidence="1">
    <location>
        <begin position="455"/>
        <end position="622"/>
    </location>
</feature>
<feature type="region of interest" description="Disordered" evidence="1">
    <location>
        <begin position="1432"/>
        <end position="1465"/>
    </location>
</feature>
<feature type="region of interest" description="Disordered" evidence="1">
    <location>
        <begin position="1250"/>
        <end position="1295"/>
    </location>
</feature>
<protein>
    <submittedName>
        <fullName evidence="2">Uncharacterized protein</fullName>
    </submittedName>
</protein>
<feature type="region of interest" description="Disordered" evidence="1">
    <location>
        <begin position="339"/>
        <end position="373"/>
    </location>
</feature>
<name>A0ABV8K7F0_9BACL</name>
<dbReference type="EMBL" id="JBHSAM010000028">
    <property type="protein sequence ID" value="MFC4101929.1"/>
    <property type="molecule type" value="Genomic_DNA"/>
</dbReference>
<feature type="compositionally biased region" description="Polar residues" evidence="1">
    <location>
        <begin position="1251"/>
        <end position="1272"/>
    </location>
</feature>
<feature type="compositionally biased region" description="Polar residues" evidence="1">
    <location>
        <begin position="532"/>
        <end position="546"/>
    </location>
</feature>
<accession>A0ABV8K7F0</accession>
<feature type="region of interest" description="Disordered" evidence="1">
    <location>
        <begin position="842"/>
        <end position="900"/>
    </location>
</feature>
<sequence length="1511" mass="163115">MNSRKNQPSSAQPEAVLDMGRVQRHQSFAQTIADKYKFVRRDDRGRLSLTFREMGAAASALPPASITTVVQQVQVKLGLLMPLQVRLESLERKWLVQVERWLRGTDRSFDRVVMRVGQKLREDERREPGAAGNQLAPRAEMNARSSRQAAPGIPSTNYADGSRPLSNPMSSGERGRASDTPFTYAALRGRQEGADGTRSTKSGQEAQEERLRVERVEDVLERTRVEWRRALRLAAIAALPAGDRHVDAESVRRRSDRQEVSRHEANLDRLQSVRRQGSEASGNVDHPASPGAHYAREIASGIRVTNVTKSNASSRETQSHATVVLHRYLRMLDASSPFAPDGSMMPRRPGVHRHEPLSQNDASNTSGETGEAQLRRARIDLTPRYRDFSTDVRNRVSRSTQSPIREHGVHNGTAGHITSASGHSAWSAQLVHAVLGRLTGEGSVTIRPFLNRSMGMPRMAGENGGAGREAVQRQHNAAANAPRNRSVSAALKPEHVGENRRTALASRDAKSSEQDSRNDARQGQAAPPGMASQVQSVVDSTLSVRTTPLGGASGMRSDAAPNVTSAPMQLRLVRRGNPELGSRDRRTNVSAVEHHDLRSRNAAPHETTHQSGTTPSTKQTAVDKQALASEGLLIHDDIAHQAAKSDKTGSRQTVPVLQRTVPNGLSDKSSDPRIEGRIQAIRRRETASRLSVSRWQLVEITSAMIDGQADQQANNAYKPVRSPLLVQRSRISGDPGSRTPAEPGATSDRGTHQAANGGIRFYVKPTQSTGSSERERSERHTVGEPAARSWVTTASVPQIQRFKHRLRPRKSTTEDTNEMISHVPIISKPLLKGLSSLLQKSSPALTDRAPDNSAARDFINGTGDIAKRLPRANRTSDDDLSAHPSERPSALTSVNGSKLDISALPPHSSVRLVLARRQIGAADSVSAVERAASPSAENVGSAAKRMIAQKAAAATTYAAIAPVAPFRRTPSQASSDITAQNPAVQADQEASIAVRARLNVRRIQQHLPLLSALISEGTLIRSGFAKEGQRFGLVHFLARRMQLDEANTRRDQETAPRQDLPLQTVRIHLRRSRLNPQDMAEMALKTASRTQAQAEADVTVSARGSVQGAERAGNLTGQHRASIAKGTLSTANRQEKETGKQTTDLARLALPASLSFVFAAAARSAARLRTGSTAGRFAGWNEGVPLLARQGAKPHGRTPAGQAISPIVPPVQANRDQPQQQRAAARSALNVNAIHRIFRQYGPSAAAMQGDSVQANTAPSEAASTLITQRSRAGTVGKQTEDSRKGSRERAATPNNSRTAVLHYRMQTAAPILSSRGSTSIGGLILNTLTHRAVELIESVQHARSLNAGIASNFANSDFADARTASANLTVAVQRRNIGYANAGKLDRTSGVPSVNAQDVAEATGQAAEHQMTTSSPVMHYSAARPQAAAAPSRSAIQPAMMQHAAKTQAAAAPPAQPVKPIEPTRAPAIDPAQLQQMLNQLPQLQPDVIAGKVMTAIEKKMKFQQRTRGY</sequence>
<proteinExistence type="predicted"/>
<reference evidence="3" key="1">
    <citation type="journal article" date="2019" name="Int. J. Syst. Evol. Microbiol.">
        <title>The Global Catalogue of Microorganisms (GCM) 10K type strain sequencing project: providing services to taxonomists for standard genome sequencing and annotation.</title>
        <authorList>
            <consortium name="The Broad Institute Genomics Platform"/>
            <consortium name="The Broad Institute Genome Sequencing Center for Infectious Disease"/>
            <person name="Wu L."/>
            <person name="Ma J."/>
        </authorList>
    </citation>
    <scope>NUCLEOTIDE SEQUENCE [LARGE SCALE GENOMIC DNA]</scope>
    <source>
        <strain evidence="3">IBRC-M 10987</strain>
    </source>
</reference>
<feature type="compositionally biased region" description="Polar residues" evidence="1">
    <location>
        <begin position="357"/>
        <end position="368"/>
    </location>
</feature>
<gene>
    <name evidence="2" type="ORF">ACFOZ8_19955</name>
</gene>
<feature type="compositionally biased region" description="Basic and acidic residues" evidence="1">
    <location>
        <begin position="874"/>
        <end position="886"/>
    </location>
</feature>
<keyword evidence="3" id="KW-1185">Reference proteome</keyword>
<feature type="compositionally biased region" description="Polar residues" evidence="1">
    <location>
        <begin position="473"/>
        <end position="487"/>
    </location>
</feature>
<feature type="compositionally biased region" description="Low complexity" evidence="1">
    <location>
        <begin position="1432"/>
        <end position="1454"/>
    </location>
</feature>
<organism evidence="2 3">
    <name type="scientific">Paenibacillus xanthanilyticus</name>
    <dbReference type="NCBI Taxonomy" id="1783531"/>
    <lineage>
        <taxon>Bacteria</taxon>
        <taxon>Bacillati</taxon>
        <taxon>Bacillota</taxon>
        <taxon>Bacilli</taxon>
        <taxon>Bacillales</taxon>
        <taxon>Paenibacillaceae</taxon>
        <taxon>Paenibacillus</taxon>
    </lineage>
</organism>
<feature type="region of interest" description="Disordered" evidence="1">
    <location>
        <begin position="642"/>
        <end position="673"/>
    </location>
</feature>
<feature type="compositionally biased region" description="Basic and acidic residues" evidence="1">
    <location>
        <begin position="247"/>
        <end position="267"/>
    </location>
</feature>
<dbReference type="RefSeq" id="WP_377720521.1">
    <property type="nucleotide sequence ID" value="NZ_JBHSAM010000028.1"/>
</dbReference>
<evidence type="ECO:0000313" key="3">
    <source>
        <dbReference type="Proteomes" id="UP001595715"/>
    </source>
</evidence>
<evidence type="ECO:0000256" key="1">
    <source>
        <dbReference type="SAM" id="MobiDB-lite"/>
    </source>
</evidence>